<evidence type="ECO:0000256" key="3">
    <source>
        <dbReference type="ARBA" id="ARBA00012756"/>
    </source>
</evidence>
<dbReference type="InterPro" id="IPR023230">
    <property type="entry name" value="Glyco_hydro_2_CS"/>
</dbReference>
<comment type="catalytic activity">
    <reaction evidence="1 8">
        <text>Hydrolysis of terminal non-reducing beta-D-galactose residues in beta-D-galactosides.</text>
        <dbReference type="EC" id="3.2.1.23"/>
    </reaction>
</comment>
<reference evidence="11" key="1">
    <citation type="submission" date="2015-01" db="EMBL/GenBank/DDBJ databases">
        <authorList>
            <person name="Andreevskaya M."/>
        </authorList>
    </citation>
    <scope>NUCLEOTIDE SEQUENCE [LARGE SCALE GENOMIC DNA]</scope>
    <source>
        <strain evidence="11">MKFS47</strain>
    </source>
</reference>
<proteinExistence type="inferred from homology"/>
<dbReference type="RefSeq" id="WP_047914701.1">
    <property type="nucleotide sequence ID" value="NZ_LN774769.1"/>
</dbReference>
<dbReference type="SMART" id="SM01038">
    <property type="entry name" value="Bgal_small_N"/>
    <property type="match status" value="1"/>
</dbReference>
<dbReference type="PRINTS" id="PR00132">
    <property type="entry name" value="GLHYDRLASE2"/>
</dbReference>
<organism evidence="10 11">
    <name type="scientific">Pseudolactococcus piscium MKFS47</name>
    <dbReference type="NCBI Taxonomy" id="297352"/>
    <lineage>
        <taxon>Bacteria</taxon>
        <taxon>Bacillati</taxon>
        <taxon>Bacillota</taxon>
        <taxon>Bacilli</taxon>
        <taxon>Lactobacillales</taxon>
        <taxon>Streptococcaceae</taxon>
        <taxon>Pseudolactococcus</taxon>
    </lineage>
</organism>
<dbReference type="STRING" id="1364.LP2241_10191"/>
<dbReference type="PROSITE" id="PS00719">
    <property type="entry name" value="GLYCOSYL_HYDROL_F2_1"/>
    <property type="match status" value="1"/>
</dbReference>
<protein>
    <recommendedName>
        <fullName evidence="4 8">Beta-galactosidase</fullName>
        <ecNumber evidence="3 8">3.2.1.23</ecNumber>
    </recommendedName>
    <alternativeName>
        <fullName evidence="7 8">Lactase</fullName>
    </alternativeName>
</protein>
<dbReference type="Gene3D" id="2.60.120.260">
    <property type="entry name" value="Galactose-binding domain-like"/>
    <property type="match status" value="1"/>
</dbReference>
<evidence type="ECO:0000313" key="10">
    <source>
        <dbReference type="EMBL" id="CEN27415.1"/>
    </source>
</evidence>
<keyword evidence="6 8" id="KW-0326">Glycosidase</keyword>
<dbReference type="Pfam" id="PF00703">
    <property type="entry name" value="Glyco_hydro_2"/>
    <property type="match status" value="1"/>
</dbReference>
<dbReference type="KEGG" id="lpk:LACPI_0215"/>
<keyword evidence="5 8" id="KW-0378">Hydrolase</keyword>
<dbReference type="Pfam" id="PF16353">
    <property type="entry name" value="LacZ_4"/>
    <property type="match status" value="1"/>
</dbReference>
<dbReference type="InterPro" id="IPR011013">
    <property type="entry name" value="Gal_mutarotase_sf_dom"/>
</dbReference>
<dbReference type="GO" id="GO:0004565">
    <property type="term" value="F:beta-galactosidase activity"/>
    <property type="evidence" value="ECO:0007669"/>
    <property type="project" value="UniProtKB-EC"/>
</dbReference>
<dbReference type="SUPFAM" id="SSF49785">
    <property type="entry name" value="Galactose-binding domain-like"/>
    <property type="match status" value="1"/>
</dbReference>
<dbReference type="EMBL" id="LN774769">
    <property type="protein sequence ID" value="CEN27415.1"/>
    <property type="molecule type" value="Genomic_DNA"/>
</dbReference>
<dbReference type="PROSITE" id="PS00608">
    <property type="entry name" value="GLYCOSYL_HYDROL_F2_2"/>
    <property type="match status" value="1"/>
</dbReference>
<dbReference type="GO" id="GO:0005990">
    <property type="term" value="P:lactose catabolic process"/>
    <property type="evidence" value="ECO:0007669"/>
    <property type="project" value="TreeGrafter"/>
</dbReference>
<dbReference type="AlphaFoldDB" id="A0A0D6DV83"/>
<evidence type="ECO:0000256" key="2">
    <source>
        <dbReference type="ARBA" id="ARBA00007401"/>
    </source>
</evidence>
<evidence type="ECO:0000256" key="1">
    <source>
        <dbReference type="ARBA" id="ARBA00001412"/>
    </source>
</evidence>
<dbReference type="HOGENOM" id="CLU_002346_0_2_9"/>
<dbReference type="InterPro" id="IPR006104">
    <property type="entry name" value="Glyco_hydro_2_N"/>
</dbReference>
<dbReference type="InterPro" id="IPR006101">
    <property type="entry name" value="Glyco_hydro_2"/>
</dbReference>
<dbReference type="InterPro" id="IPR036156">
    <property type="entry name" value="Beta-gal/glucu_dom_sf"/>
</dbReference>
<dbReference type="Pfam" id="PF02837">
    <property type="entry name" value="Glyco_hydro_2_N"/>
    <property type="match status" value="1"/>
</dbReference>
<dbReference type="InterPro" id="IPR006102">
    <property type="entry name" value="Ig-like_GH2"/>
</dbReference>
<evidence type="ECO:0000256" key="4">
    <source>
        <dbReference type="ARBA" id="ARBA00013303"/>
    </source>
</evidence>
<dbReference type="InterPro" id="IPR032312">
    <property type="entry name" value="LacZ_4"/>
</dbReference>
<dbReference type="InterPro" id="IPR014718">
    <property type="entry name" value="GH-type_carb-bd"/>
</dbReference>
<dbReference type="SUPFAM" id="SSF51445">
    <property type="entry name" value="(Trans)glycosidases"/>
    <property type="match status" value="1"/>
</dbReference>
<dbReference type="InterPro" id="IPR017853">
    <property type="entry name" value="GH"/>
</dbReference>
<evidence type="ECO:0000256" key="7">
    <source>
        <dbReference type="ARBA" id="ARBA00032230"/>
    </source>
</evidence>
<dbReference type="InterPro" id="IPR050347">
    <property type="entry name" value="Bact_Beta-galactosidase"/>
</dbReference>
<dbReference type="InterPro" id="IPR013783">
    <property type="entry name" value="Ig-like_fold"/>
</dbReference>
<dbReference type="Gene3D" id="2.70.98.10">
    <property type="match status" value="1"/>
</dbReference>
<dbReference type="PANTHER" id="PTHR46323">
    <property type="entry name" value="BETA-GALACTOSIDASE"/>
    <property type="match status" value="1"/>
</dbReference>
<comment type="similarity">
    <text evidence="2 8">Belongs to the glycosyl hydrolase 2 family.</text>
</comment>
<evidence type="ECO:0000256" key="5">
    <source>
        <dbReference type="ARBA" id="ARBA00022801"/>
    </source>
</evidence>
<dbReference type="GO" id="GO:0030246">
    <property type="term" value="F:carbohydrate binding"/>
    <property type="evidence" value="ECO:0007669"/>
    <property type="project" value="InterPro"/>
</dbReference>
<dbReference type="SUPFAM" id="SSF49303">
    <property type="entry name" value="beta-Galactosidase/glucuronidase domain"/>
    <property type="match status" value="2"/>
</dbReference>
<evidence type="ECO:0000259" key="9">
    <source>
        <dbReference type="SMART" id="SM01038"/>
    </source>
</evidence>
<dbReference type="GO" id="GO:0009341">
    <property type="term" value="C:beta-galactosidase complex"/>
    <property type="evidence" value="ECO:0007669"/>
    <property type="project" value="InterPro"/>
</dbReference>
<dbReference type="Pfam" id="PF02929">
    <property type="entry name" value="Bgal_small_N"/>
    <property type="match status" value="1"/>
</dbReference>
<evidence type="ECO:0000256" key="6">
    <source>
        <dbReference type="ARBA" id="ARBA00023295"/>
    </source>
</evidence>
<accession>A0A0D6DV83</accession>
<name>A0A0D6DV83_9LACT</name>
<dbReference type="Pfam" id="PF02836">
    <property type="entry name" value="Glyco_hydro_2_C"/>
    <property type="match status" value="1"/>
</dbReference>
<evidence type="ECO:0000313" key="11">
    <source>
        <dbReference type="Proteomes" id="UP000033166"/>
    </source>
</evidence>
<dbReference type="InterPro" id="IPR023232">
    <property type="entry name" value="Glyco_hydro_2_AS"/>
</dbReference>
<dbReference type="InterPro" id="IPR006103">
    <property type="entry name" value="Glyco_hydro_2_cat"/>
</dbReference>
<dbReference type="EC" id="3.2.1.23" evidence="3 8"/>
<dbReference type="Proteomes" id="UP000033166">
    <property type="component" value="Chromosome I"/>
</dbReference>
<dbReference type="InterPro" id="IPR004199">
    <property type="entry name" value="B-gal_small/dom_5"/>
</dbReference>
<dbReference type="SUPFAM" id="SSF74650">
    <property type="entry name" value="Galactose mutarotase-like"/>
    <property type="match status" value="1"/>
</dbReference>
<sequence>MKNKGLTADLAWLSDQEIYQVNRIAAHSDHTYYEADEDTASDAMKLTQSLNGTWQFHYAKNIALRPVGFETVTYDTSGFDHIKVPGHIQLQGDGKFGHPHYVNTMYPWDGAEALRPPHIPTHYNPVGSYVKTFEVGKELANKPTFISFQGVETAFYVWLNGQFIGYAEDSFTPSEFELTDYLQAGENKLAVQVFRFSSASYLEDQDFWRFSGIFREVYLYAKPASHVRDLFVKTDLTSDFKSAVLTADLDLEGDYDTQVTLRLTRAGKIIAQTDPQAADAKLSLSLSVADVALWSAEVPNLYTLFVDISKAGRLVETAKTQVGFRKFELKNKLMTLNGKRLVFKGINRHEFSARTGRAITEADMLWDIRFLKQHNLNAVRTSHYPNQSLWYKLCDRYGIYLIDEANLESHGSWQKMGACEPSWNVPGNDKTWAGAVMDRAESMLARDKNHPAILIWSCGNESYAGQVIQDMSDYFRREDPSRLVHYEGVFWNRDYDATSDMESRMYAKAAEIETYLANDPEKPYISCEYMHAMGNSLGGMRKYTDLANAYPMYQGGFIWDYGDQALYRSLPNGKEVLSYGGDFNDRVTDYNFSGNGIVFADRTISPKAQEVKYLYQNISMTIQGTSLHIKNDHLFVSTSDFACAMTLLKDGQVWRKQNLSVAVAPGDSQTITLDYGDLSDVREEVVVLISFSLKATSIWAEAGHEVAFAQAVIKEKIMPSLLPPTGMTVVYGDVNIGVHGSDFSVIFSKLSGGIVSLKYGGKELITTPPKPYYWRATTDNDRGNGHERRNAAWFAATLGQETVAAFGELKVAPDIIETPAGYQFSYAYHLAIIGTTTEVTYTIKADGAILVDVHYHGKAGLPELPVLGLNFKLLSEFDQVAYYGKGEAENYIDRSDGAKLGIYETTVEANTTPYLVPQECGNHMATRWLTVANRQGQGLKFSYTGQAFEHAVLPASPFEFENAQHQFELPPFNYTHVNIIGQQMGVGGDDSWGSPVLADYTIDSAKDLSYQFLISPL</sequence>
<feature type="domain" description="Beta galactosidase small chain/" evidence="9">
    <location>
        <begin position="737"/>
        <end position="1015"/>
    </location>
</feature>
<evidence type="ECO:0000256" key="8">
    <source>
        <dbReference type="RuleBase" id="RU361154"/>
    </source>
</evidence>
<dbReference type="InterPro" id="IPR008979">
    <property type="entry name" value="Galactose-bd-like_sf"/>
</dbReference>
<dbReference type="PANTHER" id="PTHR46323:SF2">
    <property type="entry name" value="BETA-GALACTOSIDASE"/>
    <property type="match status" value="1"/>
</dbReference>
<dbReference type="Gene3D" id="3.20.20.80">
    <property type="entry name" value="Glycosidases"/>
    <property type="match status" value="1"/>
</dbReference>
<dbReference type="Gene3D" id="2.60.40.10">
    <property type="entry name" value="Immunoglobulins"/>
    <property type="match status" value="2"/>
</dbReference>
<gene>
    <name evidence="10" type="primary">lacZ</name>
    <name evidence="10" type="ORF">LACPI_0215</name>
</gene>